<dbReference type="InterPro" id="IPR011051">
    <property type="entry name" value="RmlC_Cupin_sf"/>
</dbReference>
<gene>
    <name evidence="5" type="ORF">FYJ85_11955</name>
</gene>
<reference evidence="5 6" key="1">
    <citation type="submission" date="2019-08" db="EMBL/GenBank/DDBJ databases">
        <title>In-depth cultivation of the pig gut microbiome towards novel bacterial diversity and tailored functional studies.</title>
        <authorList>
            <person name="Wylensek D."/>
            <person name="Hitch T.C.A."/>
            <person name="Clavel T."/>
        </authorList>
    </citation>
    <scope>NUCLEOTIDE SEQUENCE [LARGE SCALE GENOMIC DNA]</scope>
    <source>
        <strain evidence="5 6">BBE-744-WT-12</strain>
    </source>
</reference>
<dbReference type="Gene3D" id="1.10.10.60">
    <property type="entry name" value="Homeodomain-like"/>
    <property type="match status" value="2"/>
</dbReference>
<dbReference type="InterPro" id="IPR020449">
    <property type="entry name" value="Tscrpt_reg_AraC-type_HTH"/>
</dbReference>
<dbReference type="PROSITE" id="PS01124">
    <property type="entry name" value="HTH_ARAC_FAMILY_2"/>
    <property type="match status" value="1"/>
</dbReference>
<dbReference type="SMART" id="SM00342">
    <property type="entry name" value="HTH_ARAC"/>
    <property type="match status" value="1"/>
</dbReference>
<dbReference type="InterPro" id="IPR014710">
    <property type="entry name" value="RmlC-like_jellyroll"/>
</dbReference>
<name>A0A844G4A8_9BACT</name>
<dbReference type="PROSITE" id="PS00041">
    <property type="entry name" value="HTH_ARAC_FAMILY_1"/>
    <property type="match status" value="1"/>
</dbReference>
<protein>
    <submittedName>
        <fullName evidence="5">Helix-turn-helix domain-containing protein</fullName>
    </submittedName>
</protein>
<dbReference type="Gene3D" id="2.60.120.10">
    <property type="entry name" value="Jelly Rolls"/>
    <property type="match status" value="1"/>
</dbReference>
<dbReference type="PANTHER" id="PTHR46796:SF13">
    <property type="entry name" value="HTH-TYPE TRANSCRIPTIONAL ACTIVATOR RHAS"/>
    <property type="match status" value="1"/>
</dbReference>
<accession>A0A844G4A8</accession>
<dbReference type="InterPro" id="IPR003313">
    <property type="entry name" value="AraC-bd"/>
</dbReference>
<dbReference type="PRINTS" id="PR00032">
    <property type="entry name" value="HTHARAC"/>
</dbReference>
<dbReference type="SUPFAM" id="SSF46689">
    <property type="entry name" value="Homeodomain-like"/>
    <property type="match status" value="2"/>
</dbReference>
<evidence type="ECO:0000256" key="2">
    <source>
        <dbReference type="ARBA" id="ARBA00023125"/>
    </source>
</evidence>
<evidence type="ECO:0000313" key="5">
    <source>
        <dbReference type="EMBL" id="MST97752.1"/>
    </source>
</evidence>
<keyword evidence="6" id="KW-1185">Reference proteome</keyword>
<evidence type="ECO:0000256" key="1">
    <source>
        <dbReference type="ARBA" id="ARBA00023015"/>
    </source>
</evidence>
<dbReference type="InterPro" id="IPR050204">
    <property type="entry name" value="AraC_XylS_family_regulators"/>
</dbReference>
<sequence length="429" mass="47506">MQSNHSFPRYGVLRPTRECMKNPPNPSSRKLRICRRSFSGSSFPFQLQNGIPRYSVPGAANCSAKFSVIEESPVIVLLINIAGTGGISLNFLSKRSTIISNRENEWFPEMCMGVDRQMDCAEHKTVAASGAGAEIPCRTGRSLWTDGFPLRVIRYDHRRSRGMHKHDFFELVIVTSGSCMHVTPAGSCGIAAGDVFLIRPGTAHSYEAVADFSLVNLVYAPELLPLCDLERSPGYQALFVLEPEHVLPGGAYRHLKLDRETLDRVRGEIDRLENALAEAKPGHRFRALGIFMGIVSLLADYFSGVSVGEACSDLFRLGRLLGFLEQNYMRPLTLPEMAKQAAVSEVTLYRLFRKGTGESPVNCLNRVRLRHARALLLNTRLPISEVAAATGFADSNYFSRRFRNFAGMSPREFRESGGKAAAAVAWGKK</sequence>
<organism evidence="5 6">
    <name type="scientific">Victivallis lenta</name>
    <dbReference type="NCBI Taxonomy" id="2606640"/>
    <lineage>
        <taxon>Bacteria</taxon>
        <taxon>Pseudomonadati</taxon>
        <taxon>Lentisphaerota</taxon>
        <taxon>Lentisphaeria</taxon>
        <taxon>Victivallales</taxon>
        <taxon>Victivallaceae</taxon>
        <taxon>Victivallis</taxon>
    </lineage>
</organism>
<dbReference type="InterPro" id="IPR009057">
    <property type="entry name" value="Homeodomain-like_sf"/>
</dbReference>
<dbReference type="GO" id="GO:0003700">
    <property type="term" value="F:DNA-binding transcription factor activity"/>
    <property type="evidence" value="ECO:0007669"/>
    <property type="project" value="InterPro"/>
</dbReference>
<keyword evidence="1" id="KW-0805">Transcription regulation</keyword>
<dbReference type="SUPFAM" id="SSF51182">
    <property type="entry name" value="RmlC-like cupins"/>
    <property type="match status" value="1"/>
</dbReference>
<dbReference type="Pfam" id="PF12833">
    <property type="entry name" value="HTH_18"/>
    <property type="match status" value="1"/>
</dbReference>
<dbReference type="PANTHER" id="PTHR46796">
    <property type="entry name" value="HTH-TYPE TRANSCRIPTIONAL ACTIVATOR RHAS-RELATED"/>
    <property type="match status" value="1"/>
</dbReference>
<dbReference type="Proteomes" id="UP000435649">
    <property type="component" value="Unassembled WGS sequence"/>
</dbReference>
<dbReference type="GO" id="GO:0043565">
    <property type="term" value="F:sequence-specific DNA binding"/>
    <property type="evidence" value="ECO:0007669"/>
    <property type="project" value="InterPro"/>
</dbReference>
<dbReference type="Pfam" id="PF02311">
    <property type="entry name" value="AraC_binding"/>
    <property type="match status" value="1"/>
</dbReference>
<feature type="domain" description="HTH araC/xylS-type" evidence="4">
    <location>
        <begin position="318"/>
        <end position="416"/>
    </location>
</feature>
<keyword evidence="3" id="KW-0804">Transcription</keyword>
<dbReference type="EMBL" id="VUNS01000012">
    <property type="protein sequence ID" value="MST97752.1"/>
    <property type="molecule type" value="Genomic_DNA"/>
</dbReference>
<dbReference type="AlphaFoldDB" id="A0A844G4A8"/>
<keyword evidence="2" id="KW-0238">DNA-binding</keyword>
<dbReference type="InterPro" id="IPR018062">
    <property type="entry name" value="HTH_AraC-typ_CS"/>
</dbReference>
<dbReference type="InterPro" id="IPR018060">
    <property type="entry name" value="HTH_AraC"/>
</dbReference>
<evidence type="ECO:0000313" key="6">
    <source>
        <dbReference type="Proteomes" id="UP000435649"/>
    </source>
</evidence>
<evidence type="ECO:0000259" key="4">
    <source>
        <dbReference type="PROSITE" id="PS01124"/>
    </source>
</evidence>
<evidence type="ECO:0000256" key="3">
    <source>
        <dbReference type="ARBA" id="ARBA00023163"/>
    </source>
</evidence>
<comment type="caution">
    <text evidence="5">The sequence shown here is derived from an EMBL/GenBank/DDBJ whole genome shotgun (WGS) entry which is preliminary data.</text>
</comment>
<proteinExistence type="predicted"/>